<name>A0A7T4R3T1_9GAMM</name>
<dbReference type="Pfam" id="PF13561">
    <property type="entry name" value="adh_short_C2"/>
    <property type="match status" value="1"/>
</dbReference>
<accession>A0A7T4R3T1</accession>
<dbReference type="PRINTS" id="PR00081">
    <property type="entry name" value="GDHRDH"/>
</dbReference>
<protein>
    <submittedName>
        <fullName evidence="3">Glucose 1-dehydrogenase</fullName>
        <ecNumber evidence="3">1.1.1.47</ecNumber>
    </submittedName>
</protein>
<dbReference type="GO" id="GO:0047936">
    <property type="term" value="F:glucose 1-dehydrogenase [NAD(P)+] activity"/>
    <property type="evidence" value="ECO:0007669"/>
    <property type="project" value="UniProtKB-EC"/>
</dbReference>
<dbReference type="InterPro" id="IPR036291">
    <property type="entry name" value="NAD(P)-bd_dom_sf"/>
</dbReference>
<dbReference type="PROSITE" id="PS00061">
    <property type="entry name" value="ADH_SHORT"/>
    <property type="match status" value="1"/>
</dbReference>
<dbReference type="AlphaFoldDB" id="A0A7T4R3T1"/>
<dbReference type="Gene3D" id="3.40.50.720">
    <property type="entry name" value="NAD(P)-binding Rossmann-like Domain"/>
    <property type="match status" value="1"/>
</dbReference>
<dbReference type="SUPFAM" id="SSF51735">
    <property type="entry name" value="NAD(P)-binding Rossmann-fold domains"/>
    <property type="match status" value="1"/>
</dbReference>
<dbReference type="EMBL" id="CP066167">
    <property type="protein sequence ID" value="QQD19961.1"/>
    <property type="molecule type" value="Genomic_DNA"/>
</dbReference>
<keyword evidence="2 3" id="KW-0560">Oxidoreductase</keyword>
<dbReference type="InterPro" id="IPR002347">
    <property type="entry name" value="SDR_fam"/>
</dbReference>
<keyword evidence="4" id="KW-1185">Reference proteome</keyword>
<evidence type="ECO:0000313" key="3">
    <source>
        <dbReference type="EMBL" id="QQD19961.1"/>
    </source>
</evidence>
<evidence type="ECO:0000313" key="4">
    <source>
        <dbReference type="Proteomes" id="UP000596063"/>
    </source>
</evidence>
<evidence type="ECO:0000256" key="2">
    <source>
        <dbReference type="ARBA" id="ARBA00023002"/>
    </source>
</evidence>
<dbReference type="InterPro" id="IPR020904">
    <property type="entry name" value="Sc_DH/Rdtase_CS"/>
</dbReference>
<dbReference type="PRINTS" id="PR00080">
    <property type="entry name" value="SDRFAMILY"/>
</dbReference>
<comment type="similarity">
    <text evidence="1">Belongs to the short-chain dehydrogenases/reductases (SDR) family.</text>
</comment>
<dbReference type="RefSeq" id="WP_198571442.1">
    <property type="nucleotide sequence ID" value="NZ_CP066167.1"/>
</dbReference>
<organism evidence="3 4">
    <name type="scientific">Spongiibacter nanhainus</name>
    <dbReference type="NCBI Taxonomy" id="2794344"/>
    <lineage>
        <taxon>Bacteria</taxon>
        <taxon>Pseudomonadati</taxon>
        <taxon>Pseudomonadota</taxon>
        <taxon>Gammaproteobacteria</taxon>
        <taxon>Cellvibrionales</taxon>
        <taxon>Spongiibacteraceae</taxon>
        <taxon>Spongiibacter</taxon>
    </lineage>
</organism>
<evidence type="ECO:0000256" key="1">
    <source>
        <dbReference type="ARBA" id="ARBA00006484"/>
    </source>
</evidence>
<dbReference type="Proteomes" id="UP000596063">
    <property type="component" value="Chromosome"/>
</dbReference>
<reference evidence="3 4" key="1">
    <citation type="submission" date="2020-12" db="EMBL/GenBank/DDBJ databases">
        <authorList>
            <person name="Shan Y."/>
        </authorList>
    </citation>
    <scope>NUCLEOTIDE SEQUENCE [LARGE SCALE GENOMIC DNA]</scope>
    <source>
        <strain evidence="4">csc3.9</strain>
    </source>
</reference>
<proteinExistence type="inferred from homology"/>
<sequence length="253" mass="26609">MIDDLAGKVAVVTGAAQGIGLTVAKELLAKGVKVYLADIEDGDFGGVAEKFGADKAITVKLDVTIPESWSALHDTIEAECDRIDILVNNAGISPAGSIETTDFELWRKVISVNLDSVFLGCNTLLPLLKKSSSASIINLSSLMGIKSDANLAAYSASKGGVRLLTKSIALHGAQFKIRCNSVHPGGVRTRMLDEFIKTFGDEEEAIKLITANVPLAAVGEPEDISNMILFLASDASKWITGAEMCVDGGATLV</sequence>
<dbReference type="EC" id="1.1.1.47" evidence="3"/>
<dbReference type="NCBIfam" id="NF005559">
    <property type="entry name" value="PRK07231.1"/>
    <property type="match status" value="1"/>
</dbReference>
<dbReference type="FunFam" id="3.40.50.720:FF:000084">
    <property type="entry name" value="Short-chain dehydrogenase reductase"/>
    <property type="match status" value="1"/>
</dbReference>
<dbReference type="PANTHER" id="PTHR42760:SF133">
    <property type="entry name" value="3-OXOACYL-[ACYL-CARRIER-PROTEIN] REDUCTASE"/>
    <property type="match status" value="1"/>
</dbReference>
<dbReference type="PANTHER" id="PTHR42760">
    <property type="entry name" value="SHORT-CHAIN DEHYDROGENASES/REDUCTASES FAMILY MEMBER"/>
    <property type="match status" value="1"/>
</dbReference>
<dbReference type="KEGG" id="snan:I6N98_09070"/>
<gene>
    <name evidence="3" type="ORF">I6N98_09070</name>
</gene>